<evidence type="ECO:0000256" key="5">
    <source>
        <dbReference type="SAM" id="MobiDB-lite"/>
    </source>
</evidence>
<keyword evidence="9" id="KW-1185">Reference proteome</keyword>
<dbReference type="Pfam" id="PF08281">
    <property type="entry name" value="Sigma70_r4_2"/>
    <property type="match status" value="1"/>
</dbReference>
<keyword evidence="2" id="KW-0805">Transcription regulation</keyword>
<protein>
    <submittedName>
        <fullName evidence="8">RNA polymerase sigma-70 factor, ECF subfamily</fullName>
    </submittedName>
</protein>
<dbReference type="InterPro" id="IPR013324">
    <property type="entry name" value="RNA_pol_sigma_r3/r4-like"/>
</dbReference>
<organism evidence="8 9">
    <name type="scientific">Spirosoma fluviale</name>
    <dbReference type="NCBI Taxonomy" id="1597977"/>
    <lineage>
        <taxon>Bacteria</taxon>
        <taxon>Pseudomonadati</taxon>
        <taxon>Bacteroidota</taxon>
        <taxon>Cytophagia</taxon>
        <taxon>Cytophagales</taxon>
        <taxon>Cytophagaceae</taxon>
        <taxon>Spirosoma</taxon>
    </lineage>
</organism>
<evidence type="ECO:0000259" key="7">
    <source>
        <dbReference type="Pfam" id="PF08281"/>
    </source>
</evidence>
<proteinExistence type="inferred from homology"/>
<dbReference type="OrthoDB" id="941544at2"/>
<evidence type="ECO:0000313" key="9">
    <source>
        <dbReference type="Proteomes" id="UP000219452"/>
    </source>
</evidence>
<keyword evidence="3" id="KW-0731">Sigma factor</keyword>
<sequence>MFRLATPTDKHEQGPVRNDPVRSDPVGKDLVEQCRATDRPVAQRAAQRQLFEQYKRAMFSTAYRILNDYDHANDALQDAFVDVFRNLDQFTFRSTLGAWIKTIVVRQAIRKQHLEGRFLTIDEALHDQPAPFRDSLTGAELDAAIRTLPDGARTIFLLVEVEGYAHKEVAEMLGISEGTSKSQTSYAKKLLRQRLS</sequence>
<dbReference type="SUPFAM" id="SSF88659">
    <property type="entry name" value="Sigma3 and sigma4 domains of RNA polymerase sigma factors"/>
    <property type="match status" value="1"/>
</dbReference>
<feature type="compositionally biased region" description="Basic and acidic residues" evidence="5">
    <location>
        <begin position="8"/>
        <end position="26"/>
    </location>
</feature>
<comment type="similarity">
    <text evidence="1">Belongs to the sigma-70 factor family. ECF subfamily.</text>
</comment>
<dbReference type="RefSeq" id="WP_097129508.1">
    <property type="nucleotide sequence ID" value="NZ_OCNH01000005.1"/>
</dbReference>
<dbReference type="Pfam" id="PF04542">
    <property type="entry name" value="Sigma70_r2"/>
    <property type="match status" value="1"/>
</dbReference>
<keyword evidence="4" id="KW-0804">Transcription</keyword>
<dbReference type="GO" id="GO:0003677">
    <property type="term" value="F:DNA binding"/>
    <property type="evidence" value="ECO:0007669"/>
    <property type="project" value="InterPro"/>
</dbReference>
<dbReference type="NCBIfam" id="TIGR02937">
    <property type="entry name" value="sigma70-ECF"/>
    <property type="match status" value="1"/>
</dbReference>
<dbReference type="InterPro" id="IPR036388">
    <property type="entry name" value="WH-like_DNA-bd_sf"/>
</dbReference>
<evidence type="ECO:0000256" key="3">
    <source>
        <dbReference type="ARBA" id="ARBA00023082"/>
    </source>
</evidence>
<dbReference type="InterPro" id="IPR013325">
    <property type="entry name" value="RNA_pol_sigma_r2"/>
</dbReference>
<dbReference type="Proteomes" id="UP000219452">
    <property type="component" value="Unassembled WGS sequence"/>
</dbReference>
<dbReference type="CDD" id="cd06171">
    <property type="entry name" value="Sigma70_r4"/>
    <property type="match status" value="1"/>
</dbReference>
<evidence type="ECO:0000313" key="8">
    <source>
        <dbReference type="EMBL" id="SOD95916.1"/>
    </source>
</evidence>
<accession>A0A286GL50</accession>
<evidence type="ECO:0000259" key="6">
    <source>
        <dbReference type="Pfam" id="PF04542"/>
    </source>
</evidence>
<evidence type="ECO:0000256" key="1">
    <source>
        <dbReference type="ARBA" id="ARBA00010641"/>
    </source>
</evidence>
<dbReference type="InterPro" id="IPR007627">
    <property type="entry name" value="RNA_pol_sigma70_r2"/>
</dbReference>
<evidence type="ECO:0000256" key="4">
    <source>
        <dbReference type="ARBA" id="ARBA00023163"/>
    </source>
</evidence>
<dbReference type="InterPro" id="IPR039425">
    <property type="entry name" value="RNA_pol_sigma-70-like"/>
</dbReference>
<feature type="domain" description="RNA polymerase sigma factor 70 region 4 type 2" evidence="7">
    <location>
        <begin position="140"/>
        <end position="191"/>
    </location>
</feature>
<feature type="region of interest" description="Disordered" evidence="5">
    <location>
        <begin position="1"/>
        <end position="26"/>
    </location>
</feature>
<dbReference type="InterPro" id="IPR014284">
    <property type="entry name" value="RNA_pol_sigma-70_dom"/>
</dbReference>
<dbReference type="Gene3D" id="1.10.10.10">
    <property type="entry name" value="Winged helix-like DNA-binding domain superfamily/Winged helix DNA-binding domain"/>
    <property type="match status" value="1"/>
</dbReference>
<dbReference type="PANTHER" id="PTHR43133">
    <property type="entry name" value="RNA POLYMERASE ECF-TYPE SIGMA FACTO"/>
    <property type="match status" value="1"/>
</dbReference>
<gene>
    <name evidence="8" type="ORF">SAMN06269250_5046</name>
</gene>
<reference evidence="9" key="1">
    <citation type="submission" date="2017-09" db="EMBL/GenBank/DDBJ databases">
        <authorList>
            <person name="Varghese N."/>
            <person name="Submissions S."/>
        </authorList>
    </citation>
    <scope>NUCLEOTIDE SEQUENCE [LARGE SCALE GENOMIC DNA]</scope>
    <source>
        <strain evidence="9">DSM 29961</strain>
    </source>
</reference>
<evidence type="ECO:0000256" key="2">
    <source>
        <dbReference type="ARBA" id="ARBA00023015"/>
    </source>
</evidence>
<dbReference type="AlphaFoldDB" id="A0A286GL50"/>
<dbReference type="GO" id="GO:0006352">
    <property type="term" value="P:DNA-templated transcription initiation"/>
    <property type="evidence" value="ECO:0007669"/>
    <property type="project" value="InterPro"/>
</dbReference>
<dbReference type="EMBL" id="OCNH01000005">
    <property type="protein sequence ID" value="SOD95916.1"/>
    <property type="molecule type" value="Genomic_DNA"/>
</dbReference>
<name>A0A286GL50_9BACT</name>
<feature type="domain" description="RNA polymerase sigma-70 region 2" evidence="6">
    <location>
        <begin position="50"/>
        <end position="110"/>
    </location>
</feature>
<dbReference type="InterPro" id="IPR013249">
    <property type="entry name" value="RNA_pol_sigma70_r4_t2"/>
</dbReference>
<dbReference type="GO" id="GO:0016987">
    <property type="term" value="F:sigma factor activity"/>
    <property type="evidence" value="ECO:0007669"/>
    <property type="project" value="UniProtKB-KW"/>
</dbReference>
<dbReference type="Gene3D" id="1.10.1740.10">
    <property type="match status" value="1"/>
</dbReference>
<dbReference type="SUPFAM" id="SSF88946">
    <property type="entry name" value="Sigma2 domain of RNA polymerase sigma factors"/>
    <property type="match status" value="1"/>
</dbReference>
<dbReference type="PANTHER" id="PTHR43133:SF46">
    <property type="entry name" value="RNA POLYMERASE SIGMA-70 FACTOR ECF SUBFAMILY"/>
    <property type="match status" value="1"/>
</dbReference>